<dbReference type="PANTHER" id="PTHR12015:SF183">
    <property type="entry name" value="C-C MOTIF CHEMOKINE 3"/>
    <property type="match status" value="1"/>
</dbReference>
<keyword evidence="8" id="KW-1185">Reference proteome</keyword>
<dbReference type="GO" id="GO:0005615">
    <property type="term" value="C:extracellular space"/>
    <property type="evidence" value="ECO:0007669"/>
    <property type="project" value="UniProtKB-KW"/>
</dbReference>
<evidence type="ECO:0000256" key="5">
    <source>
        <dbReference type="SAM" id="MobiDB-lite"/>
    </source>
</evidence>
<evidence type="ECO:0000259" key="6">
    <source>
        <dbReference type="SMART" id="SM00199"/>
    </source>
</evidence>
<dbReference type="GO" id="GO:0008009">
    <property type="term" value="F:chemokine activity"/>
    <property type="evidence" value="ECO:0007669"/>
    <property type="project" value="InterPro"/>
</dbReference>
<dbReference type="SMART" id="SM00199">
    <property type="entry name" value="SCY"/>
    <property type="match status" value="1"/>
</dbReference>
<dbReference type="AlphaFoldDB" id="A0A8C3GQ70"/>
<proteinExistence type="predicted"/>
<evidence type="ECO:0000313" key="7">
    <source>
        <dbReference type="Ensembl" id="ENSCMMP00000026353.1"/>
    </source>
</evidence>
<reference evidence="7" key="3">
    <citation type="submission" date="2025-09" db="UniProtKB">
        <authorList>
            <consortium name="Ensembl"/>
        </authorList>
    </citation>
    <scope>IDENTIFICATION</scope>
</reference>
<accession>A0A8C3GQ70</accession>
<reference evidence="7" key="2">
    <citation type="submission" date="2025-08" db="UniProtKB">
        <authorList>
            <consortium name="Ensembl"/>
        </authorList>
    </citation>
    <scope>IDENTIFICATION</scope>
</reference>
<organism evidence="7 8">
    <name type="scientific">Cairina moschata</name>
    <name type="common">Muscovy duck</name>
    <dbReference type="NCBI Taxonomy" id="8855"/>
    <lineage>
        <taxon>Eukaryota</taxon>
        <taxon>Metazoa</taxon>
        <taxon>Chordata</taxon>
        <taxon>Craniata</taxon>
        <taxon>Vertebrata</taxon>
        <taxon>Euteleostomi</taxon>
        <taxon>Archelosauria</taxon>
        <taxon>Archosauria</taxon>
        <taxon>Dinosauria</taxon>
        <taxon>Saurischia</taxon>
        <taxon>Theropoda</taxon>
        <taxon>Coelurosauria</taxon>
        <taxon>Aves</taxon>
        <taxon>Neognathae</taxon>
        <taxon>Galloanserae</taxon>
        <taxon>Anseriformes</taxon>
        <taxon>Anatidae</taxon>
        <taxon>Anatinae</taxon>
        <taxon>Cairina</taxon>
    </lineage>
</organism>
<reference evidence="7" key="1">
    <citation type="submission" date="2018-09" db="EMBL/GenBank/DDBJ databases">
        <title>Common duck and Muscovy duck high density SNP chip.</title>
        <authorList>
            <person name="Vignal A."/>
            <person name="Thebault N."/>
            <person name="Warren W.C."/>
        </authorList>
    </citation>
    <scope>NUCLEOTIDE SEQUENCE [LARGE SCALE GENOMIC DNA]</scope>
</reference>
<dbReference type="InterPro" id="IPR036048">
    <property type="entry name" value="Interleukin_8-like_sf"/>
</dbReference>
<keyword evidence="2" id="KW-0202">Cytokine</keyword>
<dbReference type="Proteomes" id="UP000694556">
    <property type="component" value="Chromosome 20"/>
</dbReference>
<evidence type="ECO:0000313" key="8">
    <source>
        <dbReference type="Proteomes" id="UP000694556"/>
    </source>
</evidence>
<dbReference type="CDD" id="cd00169">
    <property type="entry name" value="Chemokine"/>
    <property type="match status" value="1"/>
</dbReference>
<sequence>MLLLGSWGAGGVPFLLNGAKISSGTASAGAKGSGHAPEVGARSWGFPDGQKQGDPSLGQSHGAGDTPGTLGAGGAGRCLGSSDTPGDSTKPCLLSVRSPHSKCCYKDTLFQKPIPASLIRSYKYTLPNCSHKAVRVELRKGRKVCVDPTEPWFQQYLQGQNLSNASA</sequence>
<dbReference type="PANTHER" id="PTHR12015">
    <property type="entry name" value="SMALL INDUCIBLE CYTOKINE A"/>
    <property type="match status" value="1"/>
</dbReference>
<protein>
    <recommendedName>
        <fullName evidence="6">Chemokine interleukin-8-like domain-containing protein</fullName>
    </recommendedName>
</protein>
<feature type="region of interest" description="Disordered" evidence="5">
    <location>
        <begin position="26"/>
        <end position="91"/>
    </location>
</feature>
<keyword evidence="4" id="KW-0732">Signal</keyword>
<name>A0A8C3GQ70_CAIMO</name>
<evidence type="ECO:0000256" key="2">
    <source>
        <dbReference type="ARBA" id="ARBA00022514"/>
    </source>
</evidence>
<keyword evidence="3" id="KW-0964">Secreted</keyword>
<evidence type="ECO:0000256" key="1">
    <source>
        <dbReference type="ARBA" id="ARBA00004613"/>
    </source>
</evidence>
<dbReference type="Gene3D" id="2.40.50.40">
    <property type="match status" value="1"/>
</dbReference>
<evidence type="ECO:0000256" key="3">
    <source>
        <dbReference type="ARBA" id="ARBA00022525"/>
    </source>
</evidence>
<dbReference type="SUPFAM" id="SSF54117">
    <property type="entry name" value="Interleukin 8-like chemokines"/>
    <property type="match status" value="1"/>
</dbReference>
<feature type="domain" description="Chemokine interleukin-8-like" evidence="6">
    <location>
        <begin position="100"/>
        <end position="160"/>
    </location>
</feature>
<evidence type="ECO:0000256" key="4">
    <source>
        <dbReference type="ARBA" id="ARBA00022729"/>
    </source>
</evidence>
<dbReference type="Pfam" id="PF00048">
    <property type="entry name" value="IL8"/>
    <property type="match status" value="1"/>
</dbReference>
<dbReference type="Ensembl" id="ENSCMMT00000028801.1">
    <property type="protein sequence ID" value="ENSCMMP00000026353.1"/>
    <property type="gene ID" value="ENSCMMG00000016249.1"/>
</dbReference>
<dbReference type="InterPro" id="IPR001811">
    <property type="entry name" value="Chemokine_IL8-like_dom"/>
</dbReference>
<feature type="compositionally biased region" description="Low complexity" evidence="5">
    <location>
        <begin position="26"/>
        <end position="36"/>
    </location>
</feature>
<dbReference type="InterPro" id="IPR039809">
    <property type="entry name" value="Chemokine_b/g/d"/>
</dbReference>
<dbReference type="GO" id="GO:0006955">
    <property type="term" value="P:immune response"/>
    <property type="evidence" value="ECO:0007669"/>
    <property type="project" value="InterPro"/>
</dbReference>
<comment type="subcellular location">
    <subcellularLocation>
        <location evidence="1">Secreted</location>
    </subcellularLocation>
</comment>